<keyword evidence="3" id="KW-0716">Sensory transduction</keyword>
<dbReference type="GO" id="GO:0007165">
    <property type="term" value="P:signal transduction"/>
    <property type="evidence" value="ECO:0007669"/>
    <property type="project" value="UniProtKB-KW"/>
</dbReference>
<evidence type="ECO:0000256" key="4">
    <source>
        <dbReference type="ARBA" id="ARBA00022692"/>
    </source>
</evidence>
<evidence type="ECO:0000313" key="11">
    <source>
        <dbReference type="EMBL" id="QNL15018.1"/>
    </source>
</evidence>
<evidence type="ECO:0000256" key="1">
    <source>
        <dbReference type="ARBA" id="ARBA00004651"/>
    </source>
</evidence>
<dbReference type="AlphaFoldDB" id="A0A7G8Z993"/>
<evidence type="ECO:0000256" key="6">
    <source>
        <dbReference type="ARBA" id="ARBA00022989"/>
    </source>
</evidence>
<accession>A0A7G8Z993</accession>
<dbReference type="GO" id="GO:0004984">
    <property type="term" value="F:olfactory receptor activity"/>
    <property type="evidence" value="ECO:0007669"/>
    <property type="project" value="InterPro"/>
</dbReference>
<name>A0A7G8Z993_9HYME</name>
<keyword evidence="9" id="KW-0807">Transducer</keyword>
<keyword evidence="5" id="KW-0552">Olfaction</keyword>
<protein>
    <submittedName>
        <fullName evidence="11">Olfactory receptor 74</fullName>
    </submittedName>
</protein>
<keyword evidence="7 10" id="KW-0472">Membrane</keyword>
<feature type="transmembrane region" description="Helical" evidence="10">
    <location>
        <begin position="187"/>
        <end position="207"/>
    </location>
</feature>
<keyword evidence="4 10" id="KW-0812">Transmembrane</keyword>
<dbReference type="InterPro" id="IPR004117">
    <property type="entry name" value="7tm6_olfct_rcpt"/>
</dbReference>
<keyword evidence="6 10" id="KW-1133">Transmembrane helix</keyword>
<dbReference type="PANTHER" id="PTHR21137:SF35">
    <property type="entry name" value="ODORANT RECEPTOR 19A-RELATED"/>
    <property type="match status" value="1"/>
</dbReference>
<dbReference type="EMBL" id="MT671014">
    <property type="protein sequence ID" value="QNL15018.1"/>
    <property type="molecule type" value="mRNA"/>
</dbReference>
<evidence type="ECO:0000256" key="9">
    <source>
        <dbReference type="ARBA" id="ARBA00023224"/>
    </source>
</evidence>
<sequence>MQRREFSQYFWFNKFLLQFCGVLPIFTNNISSFLNILPVILSFLCTSFLNAPAIYSLTMHGSEISKEEIANIFSEHIQLFVAALKVLVLLPKRATLERLVKMCFDQWATIDDDNTYTEISVFAQQAQFITYAFYSNVVCALMAVAVTPIATMMVMTANQSADYNRQLPYEIGFTPDRHFKTIYGLQVLSGFISLTPIVAIDTAVVFFSLHGCAHARSCHNRFKQLTTNKESTTTIVNCIEHHQKVLEFTECVENVFSGVILIQSILSISVICVYSFNLVLVKQFLISLLI</sequence>
<organism evidence="11">
    <name type="scientific">Aulacocentrum confusum</name>
    <dbReference type="NCBI Taxonomy" id="2767324"/>
    <lineage>
        <taxon>Eukaryota</taxon>
        <taxon>Metazoa</taxon>
        <taxon>Ecdysozoa</taxon>
        <taxon>Arthropoda</taxon>
        <taxon>Hexapoda</taxon>
        <taxon>Insecta</taxon>
        <taxon>Pterygota</taxon>
        <taxon>Neoptera</taxon>
        <taxon>Endopterygota</taxon>
        <taxon>Hymenoptera</taxon>
        <taxon>Apocrita</taxon>
        <taxon>Ichneumonoidea</taxon>
        <taxon>Braconidae</taxon>
        <taxon>Macrocentrinae</taxon>
        <taxon>Aulacocentrum</taxon>
    </lineage>
</organism>
<proteinExistence type="evidence at transcript level"/>
<reference evidence="11" key="1">
    <citation type="submission" date="2020-06" db="EMBL/GenBank/DDBJ databases">
        <authorList>
            <person name="Sheng S."/>
        </authorList>
    </citation>
    <scope>NUCLEOTIDE SEQUENCE</scope>
    <source>
        <tissue evidence="11">Antenna</tissue>
    </source>
</reference>
<evidence type="ECO:0000256" key="7">
    <source>
        <dbReference type="ARBA" id="ARBA00023136"/>
    </source>
</evidence>
<dbReference type="GO" id="GO:0005886">
    <property type="term" value="C:plasma membrane"/>
    <property type="evidence" value="ECO:0007669"/>
    <property type="project" value="UniProtKB-SubCell"/>
</dbReference>
<evidence type="ECO:0000256" key="5">
    <source>
        <dbReference type="ARBA" id="ARBA00022725"/>
    </source>
</evidence>
<evidence type="ECO:0000256" key="3">
    <source>
        <dbReference type="ARBA" id="ARBA00022606"/>
    </source>
</evidence>
<feature type="transmembrane region" description="Helical" evidence="10">
    <location>
        <begin position="131"/>
        <end position="155"/>
    </location>
</feature>
<dbReference type="PANTHER" id="PTHR21137">
    <property type="entry name" value="ODORANT RECEPTOR"/>
    <property type="match status" value="1"/>
</dbReference>
<feature type="transmembrane region" description="Helical" evidence="10">
    <location>
        <begin position="255"/>
        <end position="280"/>
    </location>
</feature>
<dbReference type="GO" id="GO:0005549">
    <property type="term" value="F:odorant binding"/>
    <property type="evidence" value="ECO:0007669"/>
    <property type="project" value="InterPro"/>
</dbReference>
<keyword evidence="2" id="KW-1003">Cell membrane</keyword>
<gene>
    <name evidence="11" type="primary">OR74</name>
</gene>
<feature type="transmembrane region" description="Helical" evidence="10">
    <location>
        <begin position="36"/>
        <end position="57"/>
    </location>
</feature>
<evidence type="ECO:0000256" key="2">
    <source>
        <dbReference type="ARBA" id="ARBA00022475"/>
    </source>
</evidence>
<dbReference type="Pfam" id="PF02949">
    <property type="entry name" value="7tm_6"/>
    <property type="match status" value="1"/>
</dbReference>
<comment type="subcellular location">
    <subcellularLocation>
        <location evidence="1">Cell membrane</location>
        <topology evidence="1">Multi-pass membrane protein</topology>
    </subcellularLocation>
</comment>
<evidence type="ECO:0000256" key="8">
    <source>
        <dbReference type="ARBA" id="ARBA00023170"/>
    </source>
</evidence>
<evidence type="ECO:0000256" key="10">
    <source>
        <dbReference type="SAM" id="Phobius"/>
    </source>
</evidence>
<keyword evidence="8 11" id="KW-0675">Receptor</keyword>